<evidence type="ECO:0000313" key="2">
    <source>
        <dbReference type="Proteomes" id="UP000051448"/>
    </source>
</evidence>
<keyword evidence="2" id="KW-1185">Reference proteome</keyword>
<name>A0A0R1MHW7_9LACO</name>
<protein>
    <submittedName>
        <fullName evidence="1">Uncharacterized protein</fullName>
    </submittedName>
</protein>
<dbReference type="Proteomes" id="UP000051448">
    <property type="component" value="Unassembled WGS sequence"/>
</dbReference>
<accession>A0A0R1MHW7</accession>
<dbReference type="AlphaFoldDB" id="A0A0R1MHW7"/>
<gene>
    <name evidence="1" type="ORF">FC92_GL001916</name>
</gene>
<proteinExistence type="predicted"/>
<evidence type="ECO:0000313" key="1">
    <source>
        <dbReference type="EMBL" id="KRL07526.1"/>
    </source>
</evidence>
<sequence>MSVVKIIDLTFLPINEIPLASPILEGTVIVCFLKLVETLYLNELIELTPQ</sequence>
<dbReference type="EMBL" id="AZDX01000006">
    <property type="protein sequence ID" value="KRL07526.1"/>
    <property type="molecule type" value="Genomic_DNA"/>
</dbReference>
<reference evidence="1 2" key="1">
    <citation type="journal article" date="2015" name="Genome Announc.">
        <title>Expanding the biotechnology potential of lactobacilli through comparative genomics of 213 strains and associated genera.</title>
        <authorList>
            <person name="Sun Z."/>
            <person name="Harris H.M."/>
            <person name="McCann A."/>
            <person name="Guo C."/>
            <person name="Argimon S."/>
            <person name="Zhang W."/>
            <person name="Yang X."/>
            <person name="Jeffery I.B."/>
            <person name="Cooney J.C."/>
            <person name="Kagawa T.F."/>
            <person name="Liu W."/>
            <person name="Song Y."/>
            <person name="Salvetti E."/>
            <person name="Wrobel A."/>
            <person name="Rasinkangas P."/>
            <person name="Parkhill J."/>
            <person name="Rea M.C."/>
            <person name="O'Sullivan O."/>
            <person name="Ritari J."/>
            <person name="Douillard F.P."/>
            <person name="Paul Ross R."/>
            <person name="Yang R."/>
            <person name="Briner A.E."/>
            <person name="Felis G.E."/>
            <person name="de Vos W.M."/>
            <person name="Barrangou R."/>
            <person name="Klaenhammer T.R."/>
            <person name="Caufield P.W."/>
            <person name="Cui Y."/>
            <person name="Zhang H."/>
            <person name="O'Toole P.W."/>
        </authorList>
    </citation>
    <scope>NUCLEOTIDE SEQUENCE [LARGE SCALE GENOMIC DNA]</scope>
    <source>
        <strain evidence="1 2">DSM 19519</strain>
    </source>
</reference>
<comment type="caution">
    <text evidence="1">The sequence shown here is derived from an EMBL/GenBank/DDBJ whole genome shotgun (WGS) entry which is preliminary data.</text>
</comment>
<organism evidence="1 2">
    <name type="scientific">Liquorilactobacillus hordei DSM 19519</name>
    <dbReference type="NCBI Taxonomy" id="1423759"/>
    <lineage>
        <taxon>Bacteria</taxon>
        <taxon>Bacillati</taxon>
        <taxon>Bacillota</taxon>
        <taxon>Bacilli</taxon>
        <taxon>Lactobacillales</taxon>
        <taxon>Lactobacillaceae</taxon>
        <taxon>Liquorilactobacillus</taxon>
    </lineage>
</organism>